<feature type="domain" description="J" evidence="3">
    <location>
        <begin position="492"/>
        <end position="554"/>
    </location>
</feature>
<dbReference type="SUPFAM" id="SSF46565">
    <property type="entry name" value="Chaperone J-domain"/>
    <property type="match status" value="1"/>
</dbReference>
<feature type="repeat" description="RCC1" evidence="1">
    <location>
        <begin position="186"/>
        <end position="244"/>
    </location>
</feature>
<dbReference type="GO" id="GO:0019843">
    <property type="term" value="F:rRNA binding"/>
    <property type="evidence" value="ECO:0007669"/>
    <property type="project" value="TreeGrafter"/>
</dbReference>
<dbReference type="Gene3D" id="2.130.10.30">
    <property type="entry name" value="Regulator of chromosome condensation 1/beta-lactamase-inhibitor protein II"/>
    <property type="match status" value="2"/>
</dbReference>
<sequence length="666" mass="73887">MLCSRSLVRTGVPVLRDAICRTISIFPKFGDVNSVEDKLSPKRSSRVYGCGVVVTGALGIKKYVEPEDKSDPKSKFNVPVPTHLKYFNVKGIDIKSVHCGYGYTIFIGSHPKLKNAFYGCGLNTDGQLGYQTSRLHGLLFNTINVDIVAEPQVIPMPYHEDLMPMAASCGRAHSLVFSHYPVRRTSVLFSMGNNTFGQCAREIIENEIFTPENAQVIRVNLPKELRAIRQVECGQDHSLVLSDQGAVYACGLSTDGQTGLATTDCVDRLIRVGGALKNLRVTQVSSRGDTVLALTEGGRVFGWGNNEYNQIWPINDEVQVLEPTELPIHECLAGIKDVGKIVQVAASGSMCAMLDEHGHVFVWGYGCMGLGSKVLQAEKPTLIPPALFAPALPSSDNQIIDVVPGLHHFVARSRGGLLWSWGAPRGGLACLGLGQNTSTSTEEAVKNMQTYPVPLSLPAEAVQVACDLRTRLLPQLQLFCRNFAKSSVEKHCYYSVLDVPVTATPEEIKAAYYAKCKSTHPDVASTDSQAFLEVNEAYSVLIDPEQRRVYDGNRGVSQTHPTYRGDETDDFQTPHFSCTPHGPKMSFNRASEIFHSRKFRRKYTAPRFGWREPGTTSFRDEMEGMYEKEKHYYDYYNRRTLYRPSIITLLTFFFGTFVAVVVSYKS</sequence>
<evidence type="ECO:0000256" key="2">
    <source>
        <dbReference type="SAM" id="Phobius"/>
    </source>
</evidence>
<dbReference type="EMBL" id="UYSG01011020">
    <property type="protein sequence ID" value="VDL60384.1"/>
    <property type="molecule type" value="Genomic_DNA"/>
</dbReference>
<dbReference type="STRING" id="6216.A0A0R3SS42"/>
<dbReference type="WBParaSite" id="HDID_0000806801-mRNA-1">
    <property type="protein sequence ID" value="HDID_0000806801-mRNA-1"/>
    <property type="gene ID" value="HDID_0000806801"/>
</dbReference>
<dbReference type="Proteomes" id="UP000274504">
    <property type="component" value="Unassembled WGS sequence"/>
</dbReference>
<dbReference type="GO" id="GO:0070131">
    <property type="term" value="P:positive regulation of mitochondrial translation"/>
    <property type="evidence" value="ECO:0007669"/>
    <property type="project" value="TreeGrafter"/>
</dbReference>
<reference evidence="4 5" key="2">
    <citation type="submission" date="2018-11" db="EMBL/GenBank/DDBJ databases">
        <authorList>
            <consortium name="Pathogen Informatics"/>
        </authorList>
    </citation>
    <scope>NUCLEOTIDE SEQUENCE [LARGE SCALE GENOMIC DNA]</scope>
</reference>
<dbReference type="PRINTS" id="PR00625">
    <property type="entry name" value="JDOMAIN"/>
</dbReference>
<keyword evidence="2" id="KW-0812">Transmembrane</keyword>
<dbReference type="PROSITE" id="PS50012">
    <property type="entry name" value="RCC1_3"/>
    <property type="match status" value="2"/>
</dbReference>
<dbReference type="InterPro" id="IPR036869">
    <property type="entry name" value="J_dom_sf"/>
</dbReference>
<dbReference type="InterPro" id="IPR001623">
    <property type="entry name" value="DnaJ_domain"/>
</dbReference>
<keyword evidence="2" id="KW-1133">Transmembrane helix</keyword>
<accession>A0A0R3SS42</accession>
<reference evidence="6" key="1">
    <citation type="submission" date="2017-02" db="UniProtKB">
        <authorList>
            <consortium name="WormBaseParasite"/>
        </authorList>
    </citation>
    <scope>IDENTIFICATION</scope>
</reference>
<dbReference type="InterPro" id="IPR053035">
    <property type="entry name" value="Mitochondrial_GEF_domain"/>
</dbReference>
<dbReference type="CDD" id="cd06257">
    <property type="entry name" value="DnaJ"/>
    <property type="match status" value="1"/>
</dbReference>
<keyword evidence="2" id="KW-0472">Membrane</keyword>
<evidence type="ECO:0000313" key="4">
    <source>
        <dbReference type="EMBL" id="VDL60384.1"/>
    </source>
</evidence>
<protein>
    <submittedName>
        <fullName evidence="6">J domain-containing protein</fullName>
    </submittedName>
</protein>
<dbReference type="OrthoDB" id="70707at2759"/>
<dbReference type="InterPro" id="IPR009091">
    <property type="entry name" value="RCC1/BLIP-II"/>
</dbReference>
<dbReference type="PANTHER" id="PTHR46337">
    <property type="entry name" value="RCC1-LIKE G EXCHANGING FACTOR-LIKE PROTEIN"/>
    <property type="match status" value="1"/>
</dbReference>
<dbReference type="GO" id="GO:0005085">
    <property type="term" value="F:guanyl-nucleotide exchange factor activity"/>
    <property type="evidence" value="ECO:0007669"/>
    <property type="project" value="TreeGrafter"/>
</dbReference>
<dbReference type="Gene3D" id="1.10.287.110">
    <property type="entry name" value="DnaJ domain"/>
    <property type="match status" value="1"/>
</dbReference>
<dbReference type="Pfam" id="PF13540">
    <property type="entry name" value="RCC1_2"/>
    <property type="match status" value="2"/>
</dbReference>
<dbReference type="GO" id="GO:0005743">
    <property type="term" value="C:mitochondrial inner membrane"/>
    <property type="evidence" value="ECO:0007669"/>
    <property type="project" value="TreeGrafter"/>
</dbReference>
<dbReference type="SUPFAM" id="SSF50985">
    <property type="entry name" value="RCC1/BLIP-II"/>
    <property type="match status" value="1"/>
</dbReference>
<dbReference type="InterPro" id="IPR000408">
    <property type="entry name" value="Reg_chr_condens"/>
</dbReference>
<organism evidence="6">
    <name type="scientific">Hymenolepis diminuta</name>
    <name type="common">Rat tapeworm</name>
    <dbReference type="NCBI Taxonomy" id="6216"/>
    <lineage>
        <taxon>Eukaryota</taxon>
        <taxon>Metazoa</taxon>
        <taxon>Spiralia</taxon>
        <taxon>Lophotrochozoa</taxon>
        <taxon>Platyhelminthes</taxon>
        <taxon>Cestoda</taxon>
        <taxon>Eucestoda</taxon>
        <taxon>Cyclophyllidea</taxon>
        <taxon>Hymenolepididae</taxon>
        <taxon>Hymenolepis</taxon>
    </lineage>
</organism>
<dbReference type="Pfam" id="PF00226">
    <property type="entry name" value="DnaJ"/>
    <property type="match status" value="1"/>
</dbReference>
<dbReference type="AlphaFoldDB" id="A0A0R3SS42"/>
<dbReference type="SMART" id="SM00271">
    <property type="entry name" value="DnaJ"/>
    <property type="match status" value="1"/>
</dbReference>
<dbReference type="PROSITE" id="PS50076">
    <property type="entry name" value="DNAJ_2"/>
    <property type="match status" value="1"/>
</dbReference>
<name>A0A0R3SS42_HYMDI</name>
<dbReference type="PANTHER" id="PTHR46337:SF1">
    <property type="entry name" value="RCC1-LIKE G EXCHANGING FACTOR-LIKE PROTEIN"/>
    <property type="match status" value="1"/>
</dbReference>
<evidence type="ECO:0000313" key="6">
    <source>
        <dbReference type="WBParaSite" id="HDID_0000806801-mRNA-1"/>
    </source>
</evidence>
<evidence type="ECO:0000313" key="5">
    <source>
        <dbReference type="Proteomes" id="UP000274504"/>
    </source>
</evidence>
<evidence type="ECO:0000259" key="3">
    <source>
        <dbReference type="PROSITE" id="PS50076"/>
    </source>
</evidence>
<dbReference type="PRINTS" id="PR00633">
    <property type="entry name" value="RCCNDNSATION"/>
</dbReference>
<evidence type="ECO:0000256" key="1">
    <source>
        <dbReference type="PROSITE-ProRule" id="PRU00235"/>
    </source>
</evidence>
<feature type="repeat" description="RCC1" evidence="1">
    <location>
        <begin position="298"/>
        <end position="357"/>
    </location>
</feature>
<gene>
    <name evidence="4" type="ORF">HDID_LOCUS8066</name>
</gene>
<proteinExistence type="predicted"/>
<feature type="transmembrane region" description="Helical" evidence="2">
    <location>
        <begin position="646"/>
        <end position="664"/>
    </location>
</feature>